<dbReference type="GO" id="GO:0005524">
    <property type="term" value="F:ATP binding"/>
    <property type="evidence" value="ECO:0007669"/>
    <property type="project" value="UniProtKB-KW"/>
</dbReference>
<protein>
    <recommendedName>
        <fullName evidence="2">RING-type E3 ubiquitin transferase</fullName>
        <ecNumber evidence="2">2.3.2.27</ecNumber>
    </recommendedName>
</protein>
<evidence type="ECO:0000256" key="1">
    <source>
        <dbReference type="ARBA" id="ARBA00000900"/>
    </source>
</evidence>
<dbReference type="PANTHER" id="PTHR45647">
    <property type="entry name" value="OS02G0152300 PROTEIN"/>
    <property type="match status" value="1"/>
</dbReference>
<dbReference type="InterPro" id="IPR008271">
    <property type="entry name" value="Ser/Thr_kinase_AS"/>
</dbReference>
<evidence type="ECO:0000256" key="6">
    <source>
        <dbReference type="SAM" id="Coils"/>
    </source>
</evidence>
<dbReference type="AlphaFoldDB" id="Q8L5K9"/>
<evidence type="ECO:0000259" key="7">
    <source>
        <dbReference type="PROSITE" id="PS50011"/>
    </source>
</evidence>
<keyword evidence="6" id="KW-0175">Coiled coil</keyword>
<dbReference type="Pfam" id="PF07714">
    <property type="entry name" value="PK_Tyr_Ser-Thr"/>
    <property type="match status" value="1"/>
</dbReference>
<dbReference type="PANTHER" id="PTHR45647:SF51">
    <property type="entry name" value="PROTEIN KINASE SUPERFAMILY PROTEIN"/>
    <property type="match status" value="1"/>
</dbReference>
<evidence type="ECO:0000256" key="2">
    <source>
        <dbReference type="ARBA" id="ARBA00012483"/>
    </source>
</evidence>
<dbReference type="PROSITE" id="PS50011">
    <property type="entry name" value="PROTEIN_KINASE_DOM"/>
    <property type="match status" value="1"/>
</dbReference>
<organism evidence="8">
    <name type="scientific">Salsola kali</name>
    <name type="common">Prickly saltwort</name>
    <name type="synonym">Kali turgidum</name>
    <dbReference type="NCBI Taxonomy" id="151250"/>
    <lineage>
        <taxon>Eukaryota</taxon>
        <taxon>Viridiplantae</taxon>
        <taxon>Streptophyta</taxon>
        <taxon>Embryophyta</taxon>
        <taxon>Tracheophyta</taxon>
        <taxon>Spermatophyta</taxon>
        <taxon>Magnoliopsida</taxon>
        <taxon>eudicotyledons</taxon>
        <taxon>Gunneridae</taxon>
        <taxon>Pentapetalae</taxon>
        <taxon>Caryophyllales</taxon>
        <taxon>Chenopodiaceae</taxon>
        <taxon>Salsoloideae</taxon>
        <taxon>Salsoleae</taxon>
        <taxon>Salsola</taxon>
    </lineage>
</organism>
<dbReference type="Gene3D" id="3.30.200.20">
    <property type="entry name" value="Phosphorylase Kinase, domain 1"/>
    <property type="match status" value="1"/>
</dbReference>
<keyword evidence="3" id="KW-0547">Nucleotide-binding</keyword>
<evidence type="ECO:0000256" key="5">
    <source>
        <dbReference type="ARBA" id="ARBA00022840"/>
    </source>
</evidence>
<dbReference type="InterPro" id="IPR011009">
    <property type="entry name" value="Kinase-like_dom_sf"/>
</dbReference>
<accession>Q8L5K9</accession>
<dbReference type="SMART" id="SM00220">
    <property type="entry name" value="S_TKc"/>
    <property type="match status" value="1"/>
</dbReference>
<evidence type="ECO:0000313" key="8">
    <source>
        <dbReference type="EMBL" id="AAN05083.1"/>
    </source>
</evidence>
<name>Q8L5K9_SALKA</name>
<dbReference type="EC" id="2.3.2.27" evidence="2"/>
<dbReference type="InterPro" id="IPR001245">
    <property type="entry name" value="Ser-Thr/Tyr_kinase_cat_dom"/>
</dbReference>
<dbReference type="EMBL" id="AF449490">
    <property type="protein sequence ID" value="AAN05083.1"/>
    <property type="molecule type" value="mRNA"/>
</dbReference>
<feature type="coiled-coil region" evidence="6">
    <location>
        <begin position="17"/>
        <end position="47"/>
    </location>
</feature>
<dbReference type="Allergome" id="3468">
    <property type="allergen name" value="Sal k 2.0101"/>
</dbReference>
<dbReference type="InterPro" id="IPR000719">
    <property type="entry name" value="Prot_kinase_dom"/>
</dbReference>
<dbReference type="InterPro" id="IPR051348">
    <property type="entry name" value="U-box_ubiquitin_ligases"/>
</dbReference>
<dbReference type="GO" id="GO:0061630">
    <property type="term" value="F:ubiquitin protein ligase activity"/>
    <property type="evidence" value="ECO:0007669"/>
    <property type="project" value="UniProtKB-EC"/>
</dbReference>
<dbReference type="GO" id="GO:0004672">
    <property type="term" value="F:protein kinase activity"/>
    <property type="evidence" value="ECO:0007669"/>
    <property type="project" value="InterPro"/>
</dbReference>
<evidence type="ECO:0000256" key="3">
    <source>
        <dbReference type="ARBA" id="ARBA00022741"/>
    </source>
</evidence>
<keyword evidence="4" id="KW-0833">Ubl conjugation pathway</keyword>
<dbReference type="PROSITE" id="PS00108">
    <property type="entry name" value="PROTEIN_KINASE_ST"/>
    <property type="match status" value="1"/>
</dbReference>
<dbReference type="SUPFAM" id="SSF56112">
    <property type="entry name" value="Protein kinase-like (PK-like)"/>
    <property type="match status" value="1"/>
</dbReference>
<feature type="domain" description="Protein kinase" evidence="7">
    <location>
        <begin position="73"/>
        <end position="320"/>
    </location>
</feature>
<dbReference type="Gene3D" id="1.10.510.10">
    <property type="entry name" value="Transferase(Phosphotransferase) domain 1"/>
    <property type="match status" value="1"/>
</dbReference>
<evidence type="ECO:0000256" key="4">
    <source>
        <dbReference type="ARBA" id="ARBA00022786"/>
    </source>
</evidence>
<dbReference type="FunFam" id="3.30.200.20:FF:000162">
    <property type="entry name" value="Adenine nucleotide alpha hydrolase-like domain kinase"/>
    <property type="match status" value="1"/>
</dbReference>
<comment type="catalytic activity">
    <reaction evidence="1">
        <text>S-ubiquitinyl-[E2 ubiquitin-conjugating enzyme]-L-cysteine + [acceptor protein]-L-lysine = [E2 ubiquitin-conjugating enzyme]-L-cysteine + N(6)-ubiquitinyl-[acceptor protein]-L-lysine.</text>
        <dbReference type="EC" id="2.3.2.27"/>
    </reaction>
</comment>
<proteinExistence type="evidence at transcript level"/>
<keyword evidence="5" id="KW-0067">ATP-binding</keyword>
<dbReference type="Allergome" id="617">
    <property type="allergen name" value="Sal k 2"/>
</dbReference>
<sequence length="320" mass="35963">MVVADLERLKCQAAMDASQLRERLVDLEEHKRRIAEQKAARHEDEERRLGTTQSPISYRVYTLKEIEVGTDYFSSSLKIGEGGYGPVYRAMLQHTPVAIKVLRPNVSQGLKQFQQEIDVLGRMRHPNMVLLVGACPEYGCLVYEYMENGSLEDRLFRKNNSPPIPWKLRFKIAAEIAIALLFLRDAKPEPMVHRDLKPANILLDGNYISKIADVGLARLVPPTVANEITQYHMTAAAGTFCYIDPEYQQTGQLGTKSDIYSFGIILLQLLTARPPMALSYHVEEAIDAGNFEEVLDPSISDWPVQEALSLAQLALKCCEG</sequence>
<reference evidence="8" key="1">
    <citation type="submission" date="2002-09" db="EMBL/GenBank/DDBJ databases">
        <title>Molecular cloning and expression of a novel allergen from Salsola kali pollen: Sal k 2.</title>
        <authorList>
            <person name="Civantos E."/>
            <person name="Del Pozo V."/>
            <person name="Lopez E."/>
            <person name="Cortegano I."/>
            <person name="Gallardo S."/>
            <person name="Colas C."/>
            <person name="Cardaba B."/>
            <person name="Palomino P."/>
            <person name="Lahoz C."/>
        </authorList>
    </citation>
    <scope>NUCLEOTIDE SEQUENCE</scope>
    <source>
        <tissue evidence="8">Pollen</tissue>
    </source>
</reference>